<evidence type="ECO:0000313" key="3">
    <source>
        <dbReference type="Proteomes" id="UP000053660"/>
    </source>
</evidence>
<gene>
    <name evidence="2" type="ORF">OESDEN_22456</name>
</gene>
<dbReference type="PANTHER" id="PTHR36520">
    <property type="entry name" value="PROTEIN CBG13000-RELATED"/>
    <property type="match status" value="1"/>
</dbReference>
<dbReference type="EMBL" id="KN610284">
    <property type="protein sequence ID" value="KHJ77924.1"/>
    <property type="molecule type" value="Genomic_DNA"/>
</dbReference>
<sequence length="253" mass="29062">MITAQFKTFISYDHIIYSQHIGGDLNIAVPSWGMLDIYGRFFNRIHDTTTKFGYLNYPVNMLDLEKEDFVKLMSDPSLAYNRNAQPRLPLGKLARTYVPINCKPPMCNPYHMNFGFGMEHDYGGNDGVEGDIDVPIPISKGVAYRFPFSGKIYAFRDNITVTYGHNLAPIDPFASLFDYQKYRDPGLAIPRTKRDASPSRKVWMSEPAAATYREHLETNDVLEIDDRRREPSQSASLPQFVIREPVYQQYQPN</sequence>
<feature type="non-terminal residue" evidence="2">
    <location>
        <position position="253"/>
    </location>
</feature>
<accession>A0A0B1RZ09</accession>
<dbReference type="PANTHER" id="PTHR36520:SF2">
    <property type="entry name" value="CONSERVED SECRETED PROTEIN"/>
    <property type="match status" value="1"/>
</dbReference>
<protein>
    <submittedName>
        <fullName evidence="2">Uncharacterized protein</fullName>
    </submittedName>
</protein>
<organism evidence="2 3">
    <name type="scientific">Oesophagostomum dentatum</name>
    <name type="common">Nodular worm</name>
    <dbReference type="NCBI Taxonomy" id="61180"/>
    <lineage>
        <taxon>Eukaryota</taxon>
        <taxon>Metazoa</taxon>
        <taxon>Ecdysozoa</taxon>
        <taxon>Nematoda</taxon>
        <taxon>Chromadorea</taxon>
        <taxon>Rhabditida</taxon>
        <taxon>Rhabditina</taxon>
        <taxon>Rhabditomorpha</taxon>
        <taxon>Strongyloidea</taxon>
        <taxon>Strongylidae</taxon>
        <taxon>Oesophagostomum</taxon>
    </lineage>
</organism>
<evidence type="ECO:0000256" key="1">
    <source>
        <dbReference type="SAM" id="MobiDB-lite"/>
    </source>
</evidence>
<keyword evidence="3" id="KW-1185">Reference proteome</keyword>
<proteinExistence type="predicted"/>
<dbReference type="Proteomes" id="UP000053660">
    <property type="component" value="Unassembled WGS sequence"/>
</dbReference>
<name>A0A0B1RZ09_OESDE</name>
<feature type="compositionally biased region" description="Basic and acidic residues" evidence="1">
    <location>
        <begin position="216"/>
        <end position="231"/>
    </location>
</feature>
<dbReference type="AlphaFoldDB" id="A0A0B1RZ09"/>
<evidence type="ECO:0000313" key="2">
    <source>
        <dbReference type="EMBL" id="KHJ77924.1"/>
    </source>
</evidence>
<feature type="region of interest" description="Disordered" evidence="1">
    <location>
        <begin position="216"/>
        <end position="240"/>
    </location>
</feature>
<reference evidence="2 3" key="1">
    <citation type="submission" date="2014-03" db="EMBL/GenBank/DDBJ databases">
        <title>Draft genome of the hookworm Oesophagostomum dentatum.</title>
        <authorList>
            <person name="Mitreva M."/>
        </authorList>
    </citation>
    <scope>NUCLEOTIDE SEQUENCE [LARGE SCALE GENOMIC DNA]</scope>
    <source>
        <strain evidence="2 3">OD-Hann</strain>
    </source>
</reference>
<dbReference type="OrthoDB" id="5794824at2759"/>